<dbReference type="PANTHER" id="PTHR43317">
    <property type="entry name" value="THERMOSPERMINE SYNTHASE ACAULIS5"/>
    <property type="match status" value="1"/>
</dbReference>
<name>A0A0N1JRB3_9NEIS</name>
<evidence type="ECO:0000256" key="3">
    <source>
        <dbReference type="ARBA" id="ARBA00023115"/>
    </source>
</evidence>
<dbReference type="EMBL" id="LAQT01000037">
    <property type="protein sequence ID" value="KPC49418.1"/>
    <property type="molecule type" value="Genomic_DNA"/>
</dbReference>
<dbReference type="GO" id="GO:0006596">
    <property type="term" value="P:polyamine biosynthetic process"/>
    <property type="evidence" value="ECO:0007669"/>
    <property type="project" value="UniProtKB-UniRule"/>
</dbReference>
<comment type="similarity">
    <text evidence="1">Belongs to the spermidine/spermine synthase family.</text>
</comment>
<proteinExistence type="inferred from homology"/>
<feature type="domain" description="PABS" evidence="5">
    <location>
        <begin position="1"/>
        <end position="219"/>
    </location>
</feature>
<dbReference type="AlphaFoldDB" id="A0A0N1JRB3"/>
<dbReference type="GO" id="GO:0016740">
    <property type="term" value="F:transferase activity"/>
    <property type="evidence" value="ECO:0007669"/>
    <property type="project" value="UniProtKB-UniRule"/>
</dbReference>
<keyword evidence="3 4" id="KW-0620">Polyamine biosynthesis</keyword>
<gene>
    <name evidence="6" type="ORF">WG78_21030</name>
</gene>
<dbReference type="STRING" id="857265.WG78_21030"/>
<evidence type="ECO:0000259" key="5">
    <source>
        <dbReference type="PROSITE" id="PS51006"/>
    </source>
</evidence>
<evidence type="ECO:0000256" key="2">
    <source>
        <dbReference type="ARBA" id="ARBA00022679"/>
    </source>
</evidence>
<evidence type="ECO:0000256" key="1">
    <source>
        <dbReference type="ARBA" id="ARBA00007867"/>
    </source>
</evidence>
<dbReference type="Pfam" id="PF01564">
    <property type="entry name" value="Spermine_synth"/>
    <property type="match status" value="1"/>
</dbReference>
<feature type="active site" description="Proton acceptor" evidence="4">
    <location>
        <position position="142"/>
    </location>
</feature>
<protein>
    <submittedName>
        <fullName evidence="6">Spermidine synthase</fullName>
    </submittedName>
</protein>
<dbReference type="PROSITE" id="PS51006">
    <property type="entry name" value="PABS_2"/>
    <property type="match status" value="1"/>
</dbReference>
<reference evidence="6 7" key="1">
    <citation type="submission" date="2015-07" db="EMBL/GenBank/DDBJ databases">
        <title>Draft genome sequence of the Amantichitinum ursilacus IGB-41, a new chitin-degrading bacterium.</title>
        <authorList>
            <person name="Kirstahler P."/>
            <person name="Guenther M."/>
            <person name="Grumaz C."/>
            <person name="Rupp S."/>
            <person name="Zibek S."/>
            <person name="Sohn K."/>
        </authorList>
    </citation>
    <scope>NUCLEOTIDE SEQUENCE [LARGE SCALE GENOMIC DNA]</scope>
    <source>
        <strain evidence="6 7">IGB-41</strain>
    </source>
</reference>
<dbReference type="OrthoDB" id="117774at2"/>
<sequence length="261" mass="28833">MLFRSKRNGAAAADVQVDVSDNFGIRKLHFGGDDTQSAMKLADPLDLVLAYTRCAFGFLLLADAPRDALLIGLGGGSIAKWIHAKMPDTRLTVVELHAQVVAVAHSMFFLPPDDERLDVQVGDGSAWVYQMEDASTDLIIMDAYSASGIAEPLATVDFFNACRDKLRADGVLAVNLWGSDKRFGQYRDRLAQAFDSRVLLLPARQKGNIMAFCFKRGFNNPAWAALSERAIKLEAQYGLEFSEFVADLARLNTHNDRKLFI</sequence>
<evidence type="ECO:0000313" key="6">
    <source>
        <dbReference type="EMBL" id="KPC49418.1"/>
    </source>
</evidence>
<dbReference type="InterPro" id="IPR030374">
    <property type="entry name" value="PABS"/>
</dbReference>
<comment type="caution">
    <text evidence="6">The sequence shown here is derived from an EMBL/GenBank/DDBJ whole genome shotgun (WGS) entry which is preliminary data.</text>
</comment>
<organism evidence="6 7">
    <name type="scientific">Amantichitinum ursilacus</name>
    <dbReference type="NCBI Taxonomy" id="857265"/>
    <lineage>
        <taxon>Bacteria</taxon>
        <taxon>Pseudomonadati</taxon>
        <taxon>Pseudomonadota</taxon>
        <taxon>Betaproteobacteria</taxon>
        <taxon>Neisseriales</taxon>
        <taxon>Chitinibacteraceae</taxon>
        <taxon>Amantichitinum</taxon>
    </lineage>
</organism>
<dbReference type="SUPFAM" id="SSF53335">
    <property type="entry name" value="S-adenosyl-L-methionine-dependent methyltransferases"/>
    <property type="match status" value="1"/>
</dbReference>
<evidence type="ECO:0000313" key="7">
    <source>
        <dbReference type="Proteomes" id="UP000037939"/>
    </source>
</evidence>
<dbReference type="Gene3D" id="3.40.50.150">
    <property type="entry name" value="Vaccinia Virus protein VP39"/>
    <property type="match status" value="1"/>
</dbReference>
<dbReference type="InterPro" id="IPR029063">
    <property type="entry name" value="SAM-dependent_MTases_sf"/>
</dbReference>
<keyword evidence="7" id="KW-1185">Reference proteome</keyword>
<dbReference type="RefSeq" id="WP_053939765.1">
    <property type="nucleotide sequence ID" value="NZ_LAQT01000037.1"/>
</dbReference>
<keyword evidence="2 4" id="KW-0808">Transferase</keyword>
<dbReference type="PANTHER" id="PTHR43317:SF1">
    <property type="entry name" value="THERMOSPERMINE SYNTHASE ACAULIS5"/>
    <property type="match status" value="1"/>
</dbReference>
<dbReference type="Proteomes" id="UP000037939">
    <property type="component" value="Unassembled WGS sequence"/>
</dbReference>
<evidence type="ECO:0000256" key="4">
    <source>
        <dbReference type="PROSITE-ProRule" id="PRU00354"/>
    </source>
</evidence>
<dbReference type="NCBIfam" id="NF037959">
    <property type="entry name" value="MFS_SpdSyn"/>
    <property type="match status" value="1"/>
</dbReference>
<accession>A0A0N1JRB3</accession>